<comment type="caution">
    <text evidence="2">The sequence shown here is derived from an EMBL/GenBank/DDBJ whole genome shotgun (WGS) entry which is preliminary data.</text>
</comment>
<keyword evidence="1" id="KW-0812">Transmembrane</keyword>
<gene>
    <name evidence="2" type="ORF">DL07_03450</name>
</gene>
<evidence type="ECO:0008006" key="4">
    <source>
        <dbReference type="Google" id="ProtNLM"/>
    </source>
</evidence>
<evidence type="ECO:0000313" key="2">
    <source>
        <dbReference type="EMBL" id="KEO44938.1"/>
    </source>
</evidence>
<dbReference type="EMBL" id="JJMT01000015">
    <property type="protein sequence ID" value="KEO44938.1"/>
    <property type="molecule type" value="Genomic_DNA"/>
</dbReference>
<evidence type="ECO:0000313" key="3">
    <source>
        <dbReference type="Proteomes" id="UP000027855"/>
    </source>
</evidence>
<protein>
    <recommendedName>
        <fullName evidence="4">PEGA domain-containing protein</fullName>
    </recommendedName>
</protein>
<dbReference type="RefSeq" id="WP_037602246.1">
    <property type="nucleotide sequence ID" value="NZ_CP145862.1"/>
</dbReference>
<proteinExistence type="predicted"/>
<name>A0A074IT85_STRSL</name>
<reference evidence="2 3" key="1">
    <citation type="submission" date="2014-04" db="EMBL/GenBank/DDBJ databases">
        <title>Variable characteristics of bacteriocin-producing Streptococcus salivarius strains isolated from Malaysian subjects.</title>
        <authorList>
            <person name="Philip K."/>
            <person name="Barbour A."/>
        </authorList>
    </citation>
    <scope>NUCLEOTIDE SEQUENCE [LARGE SCALE GENOMIC DNA]</scope>
    <source>
        <strain evidence="2 3">NU10</strain>
    </source>
</reference>
<dbReference type="AlphaFoldDB" id="A0A074IT85"/>
<organism evidence="2 3">
    <name type="scientific">Streptococcus salivarius</name>
    <dbReference type="NCBI Taxonomy" id="1304"/>
    <lineage>
        <taxon>Bacteria</taxon>
        <taxon>Bacillati</taxon>
        <taxon>Bacillota</taxon>
        <taxon>Bacilli</taxon>
        <taxon>Lactobacillales</taxon>
        <taxon>Streptococcaceae</taxon>
        <taxon>Streptococcus</taxon>
    </lineage>
</organism>
<feature type="transmembrane region" description="Helical" evidence="1">
    <location>
        <begin position="89"/>
        <end position="108"/>
    </location>
</feature>
<sequence length="114" mass="12134">MASITIEASKVARKSPIRVDSSLVGTVSGVEDVSVSLPSSKARLSVGKLGYKSNTISVEDGQTVRVTSNFLNRFIAIAPLLLYLVGGRYLPLVAVLSTIILLFSLPFLKLEIVG</sequence>
<dbReference type="Proteomes" id="UP000027855">
    <property type="component" value="Unassembled WGS sequence"/>
</dbReference>
<evidence type="ECO:0000256" key="1">
    <source>
        <dbReference type="SAM" id="Phobius"/>
    </source>
</evidence>
<keyword evidence="1" id="KW-1133">Transmembrane helix</keyword>
<keyword evidence="1" id="KW-0472">Membrane</keyword>
<accession>A0A074IT85</accession>